<dbReference type="GO" id="GO:0022857">
    <property type="term" value="F:transmembrane transporter activity"/>
    <property type="evidence" value="ECO:0007669"/>
    <property type="project" value="InterPro"/>
</dbReference>
<proteinExistence type="inferred from homology"/>
<evidence type="ECO:0000256" key="2">
    <source>
        <dbReference type="ARBA" id="ARBA00008335"/>
    </source>
</evidence>
<feature type="transmembrane region" description="Helical" evidence="7">
    <location>
        <begin position="401"/>
        <end position="424"/>
    </location>
</feature>
<evidence type="ECO:0000256" key="4">
    <source>
        <dbReference type="ARBA" id="ARBA00022989"/>
    </source>
</evidence>
<dbReference type="InterPro" id="IPR036259">
    <property type="entry name" value="MFS_trans_sf"/>
</dbReference>
<comment type="similarity">
    <text evidence="2">Belongs to the major facilitator superfamily.</text>
</comment>
<comment type="caution">
    <text evidence="8">The sequence shown here is derived from an EMBL/GenBank/DDBJ whole genome shotgun (WGS) entry which is preliminary data.</text>
</comment>
<gene>
    <name evidence="8" type="ORF">P8C59_000634</name>
</gene>
<feature type="transmembrane region" description="Helical" evidence="7">
    <location>
        <begin position="458"/>
        <end position="476"/>
    </location>
</feature>
<accession>A0AAD9HWK5</accession>
<organism evidence="8 9">
    <name type="scientific">Phyllachora maydis</name>
    <dbReference type="NCBI Taxonomy" id="1825666"/>
    <lineage>
        <taxon>Eukaryota</taxon>
        <taxon>Fungi</taxon>
        <taxon>Dikarya</taxon>
        <taxon>Ascomycota</taxon>
        <taxon>Pezizomycotina</taxon>
        <taxon>Sordariomycetes</taxon>
        <taxon>Sordariomycetidae</taxon>
        <taxon>Phyllachorales</taxon>
        <taxon>Phyllachoraceae</taxon>
        <taxon>Phyllachora</taxon>
    </lineage>
</organism>
<feature type="transmembrane region" description="Helical" evidence="7">
    <location>
        <begin position="290"/>
        <end position="313"/>
    </location>
</feature>
<dbReference type="Pfam" id="PF07690">
    <property type="entry name" value="MFS_1"/>
    <property type="match status" value="1"/>
</dbReference>
<evidence type="ECO:0000313" key="9">
    <source>
        <dbReference type="Proteomes" id="UP001217918"/>
    </source>
</evidence>
<evidence type="ECO:0000256" key="1">
    <source>
        <dbReference type="ARBA" id="ARBA00004141"/>
    </source>
</evidence>
<protein>
    <recommendedName>
        <fullName evidence="10">Major facilitator superfamily transporter</fullName>
    </recommendedName>
</protein>
<feature type="transmembrane region" description="Helical" evidence="7">
    <location>
        <begin position="145"/>
        <end position="163"/>
    </location>
</feature>
<sequence length="527" mass="56158">MTGSNKSVMSIRRPPKYGMGKHRNVELVPQPSDDPDDPLNWPTWKKELNFGSLLLMVAMTGVMKTALVSVNGILAQGYGASYTAVAALTGVPFIFSAFTGLASIVGSKIWGKRPFYLAALLLVFIGSVWNTNVRTSYSQCMVARLFQGLGWGIIDALVFGSLQDTYFEHECATRVPIYSTVLVATTWGPPLIGGAASQTSSGFGLQFSILGAFFVLAIPAIVLGAPETAFDRPAVLPQTPITSNERSKVVSPTPSNTLTKEAALDYLATMKPHSFTGSFSHDILLQAPRAFVAPTTMLIFVVGLLPYGTLWGLTSSLSLLYAPTLSVVSTGRLGALLTGPWLFSTAIVCVFALLPWWQTRFTPKANMAALAGGTVLTFIGVLTFGGLHADGMTRGAASPTSVSAAFFPVVSFLLGLLAAGAYVLDATARPLVRCSTQFTSSSLGVALRNRADMEAGVGCWRALAVGIFVMALPGDVARPDSLRALCIGVAVAQVVVASLVGAVWWRWDEDARRWDGRVMRLVDLTML</sequence>
<feature type="region of interest" description="Disordered" evidence="6">
    <location>
        <begin position="1"/>
        <end position="23"/>
    </location>
</feature>
<dbReference type="Gene3D" id="1.20.1250.20">
    <property type="entry name" value="MFS general substrate transporter like domains"/>
    <property type="match status" value="1"/>
</dbReference>
<feature type="transmembrane region" description="Helical" evidence="7">
    <location>
        <begin position="368"/>
        <end position="389"/>
    </location>
</feature>
<dbReference type="InterPro" id="IPR011701">
    <property type="entry name" value="MFS"/>
</dbReference>
<keyword evidence="5 7" id="KW-0472">Membrane</keyword>
<feature type="transmembrane region" description="Helical" evidence="7">
    <location>
        <begin position="482"/>
        <end position="505"/>
    </location>
</feature>
<feature type="compositionally biased region" description="Basic residues" evidence="6">
    <location>
        <begin position="13"/>
        <end position="22"/>
    </location>
</feature>
<feature type="transmembrane region" description="Helical" evidence="7">
    <location>
        <begin position="114"/>
        <end position="133"/>
    </location>
</feature>
<dbReference type="SUPFAM" id="SSF103473">
    <property type="entry name" value="MFS general substrate transporter"/>
    <property type="match status" value="1"/>
</dbReference>
<evidence type="ECO:0000256" key="6">
    <source>
        <dbReference type="SAM" id="MobiDB-lite"/>
    </source>
</evidence>
<dbReference type="GO" id="GO:0016020">
    <property type="term" value="C:membrane"/>
    <property type="evidence" value="ECO:0007669"/>
    <property type="project" value="UniProtKB-SubCell"/>
</dbReference>
<keyword evidence="3 7" id="KW-0812">Transmembrane</keyword>
<dbReference type="PANTHER" id="PTHR23502:SF68">
    <property type="entry name" value="MULTIDRUG TRANSPORTER, PUTATIVE (AFU_ORTHOLOGUE AFUA_3G01120)-RELATED"/>
    <property type="match status" value="1"/>
</dbReference>
<feature type="transmembrane region" description="Helical" evidence="7">
    <location>
        <begin position="203"/>
        <end position="223"/>
    </location>
</feature>
<evidence type="ECO:0008006" key="10">
    <source>
        <dbReference type="Google" id="ProtNLM"/>
    </source>
</evidence>
<evidence type="ECO:0000256" key="5">
    <source>
        <dbReference type="ARBA" id="ARBA00023136"/>
    </source>
</evidence>
<evidence type="ECO:0000256" key="7">
    <source>
        <dbReference type="SAM" id="Phobius"/>
    </source>
</evidence>
<feature type="transmembrane region" description="Helical" evidence="7">
    <location>
        <begin position="80"/>
        <end position="102"/>
    </location>
</feature>
<feature type="transmembrane region" description="Helical" evidence="7">
    <location>
        <begin position="53"/>
        <end position="74"/>
    </location>
</feature>
<feature type="transmembrane region" description="Helical" evidence="7">
    <location>
        <begin position="175"/>
        <end position="197"/>
    </location>
</feature>
<evidence type="ECO:0000256" key="3">
    <source>
        <dbReference type="ARBA" id="ARBA00022692"/>
    </source>
</evidence>
<dbReference type="EMBL" id="JAQQPM010000001">
    <property type="protein sequence ID" value="KAK2066853.1"/>
    <property type="molecule type" value="Genomic_DNA"/>
</dbReference>
<feature type="transmembrane region" description="Helical" evidence="7">
    <location>
        <begin position="333"/>
        <end position="356"/>
    </location>
</feature>
<keyword evidence="4 7" id="KW-1133">Transmembrane helix</keyword>
<keyword evidence="9" id="KW-1185">Reference proteome</keyword>
<dbReference type="AlphaFoldDB" id="A0AAD9HWK5"/>
<evidence type="ECO:0000313" key="8">
    <source>
        <dbReference type="EMBL" id="KAK2066853.1"/>
    </source>
</evidence>
<dbReference type="PANTHER" id="PTHR23502">
    <property type="entry name" value="MAJOR FACILITATOR SUPERFAMILY"/>
    <property type="match status" value="1"/>
</dbReference>
<dbReference type="Proteomes" id="UP001217918">
    <property type="component" value="Unassembled WGS sequence"/>
</dbReference>
<comment type="subcellular location">
    <subcellularLocation>
        <location evidence="1">Membrane</location>
        <topology evidence="1">Multi-pass membrane protein</topology>
    </subcellularLocation>
</comment>
<reference evidence="8" key="1">
    <citation type="journal article" date="2023" name="Mol. Plant Microbe Interact.">
        <title>Elucidating the Obligate Nature and Biological Capacity of an Invasive Fungal Corn Pathogen.</title>
        <authorList>
            <person name="MacCready J.S."/>
            <person name="Roggenkamp E.M."/>
            <person name="Gdanetz K."/>
            <person name="Chilvers M.I."/>
        </authorList>
    </citation>
    <scope>NUCLEOTIDE SEQUENCE</scope>
    <source>
        <strain evidence="8">PM02</strain>
    </source>
</reference>
<name>A0AAD9HWK5_9PEZI</name>